<gene>
    <name evidence="1" type="ORF">LIER_34705</name>
</gene>
<organism evidence="1 2">
    <name type="scientific">Lithospermum erythrorhizon</name>
    <name type="common">Purple gromwell</name>
    <name type="synonym">Lithospermum officinale var. erythrorhizon</name>
    <dbReference type="NCBI Taxonomy" id="34254"/>
    <lineage>
        <taxon>Eukaryota</taxon>
        <taxon>Viridiplantae</taxon>
        <taxon>Streptophyta</taxon>
        <taxon>Embryophyta</taxon>
        <taxon>Tracheophyta</taxon>
        <taxon>Spermatophyta</taxon>
        <taxon>Magnoliopsida</taxon>
        <taxon>eudicotyledons</taxon>
        <taxon>Gunneridae</taxon>
        <taxon>Pentapetalae</taxon>
        <taxon>asterids</taxon>
        <taxon>lamiids</taxon>
        <taxon>Boraginales</taxon>
        <taxon>Boraginaceae</taxon>
        <taxon>Boraginoideae</taxon>
        <taxon>Lithospermeae</taxon>
        <taxon>Lithospermum</taxon>
    </lineage>
</organism>
<comment type="caution">
    <text evidence="1">The sequence shown here is derived from an EMBL/GenBank/DDBJ whole genome shotgun (WGS) entry which is preliminary data.</text>
</comment>
<accession>A0AAV3S1N0</accession>
<evidence type="ECO:0000313" key="1">
    <source>
        <dbReference type="EMBL" id="GAA0187417.1"/>
    </source>
</evidence>
<name>A0AAV3S1N0_LITER</name>
<dbReference type="AlphaFoldDB" id="A0AAV3S1N0"/>
<evidence type="ECO:0000313" key="2">
    <source>
        <dbReference type="Proteomes" id="UP001454036"/>
    </source>
</evidence>
<dbReference type="Proteomes" id="UP001454036">
    <property type="component" value="Unassembled WGS sequence"/>
</dbReference>
<keyword evidence="2" id="KW-1185">Reference proteome</keyword>
<reference evidence="1 2" key="1">
    <citation type="submission" date="2024-01" db="EMBL/GenBank/DDBJ databases">
        <title>The complete chloroplast genome sequence of Lithospermum erythrorhizon: insights into the phylogenetic relationship among Boraginaceae species and the maternal lineages of purple gromwells.</title>
        <authorList>
            <person name="Okada T."/>
            <person name="Watanabe K."/>
        </authorList>
    </citation>
    <scope>NUCLEOTIDE SEQUENCE [LARGE SCALE GENOMIC DNA]</scope>
</reference>
<sequence>MPISCYNNKSGPSGIEYVERK</sequence>
<dbReference type="EMBL" id="BAABME010014686">
    <property type="protein sequence ID" value="GAA0187417.1"/>
    <property type="molecule type" value="Genomic_DNA"/>
</dbReference>
<proteinExistence type="predicted"/>
<protein>
    <submittedName>
        <fullName evidence="1">Uncharacterized protein</fullName>
    </submittedName>
</protein>